<dbReference type="Pfam" id="PF01582">
    <property type="entry name" value="TIR"/>
    <property type="match status" value="1"/>
</dbReference>
<dbReference type="SUPFAM" id="SSF46785">
    <property type="entry name" value="Winged helix' DNA-binding domain"/>
    <property type="match status" value="2"/>
</dbReference>
<dbReference type="Gene3D" id="3.40.50.10140">
    <property type="entry name" value="Toll/interleukin-1 receptor homology (TIR) domain"/>
    <property type="match status" value="1"/>
</dbReference>
<dbReference type="PRINTS" id="PR00364">
    <property type="entry name" value="DISEASERSIST"/>
</dbReference>
<dbReference type="PANTHER" id="PTHR11017">
    <property type="entry name" value="LEUCINE-RICH REPEAT-CONTAINING PROTEIN"/>
    <property type="match status" value="1"/>
</dbReference>
<dbReference type="Pfam" id="PF23282">
    <property type="entry name" value="WHD_ROQ1"/>
    <property type="match status" value="2"/>
</dbReference>
<dbReference type="Pfam" id="PF07725">
    <property type="entry name" value="LRR_3"/>
    <property type="match status" value="1"/>
</dbReference>
<dbReference type="SMART" id="SM00255">
    <property type="entry name" value="TIR"/>
    <property type="match status" value="1"/>
</dbReference>
<dbReference type="GO" id="GO:0006952">
    <property type="term" value="P:defense response"/>
    <property type="evidence" value="ECO:0007669"/>
    <property type="project" value="UniProtKB-KW"/>
</dbReference>
<reference evidence="6" key="1">
    <citation type="journal article" date="2015" name="Nat. Plants">
        <title>Genome expansion of Arabis alpina linked with retrotransposition and reduced symmetric DNA methylation.</title>
        <authorList>
            <person name="Willing E.M."/>
            <person name="Rawat V."/>
            <person name="Mandakova T."/>
            <person name="Maumus F."/>
            <person name="James G.V."/>
            <person name="Nordstroem K.J."/>
            <person name="Becker C."/>
            <person name="Warthmann N."/>
            <person name="Chica C."/>
            <person name="Szarzynska B."/>
            <person name="Zytnicki M."/>
            <person name="Albani M.C."/>
            <person name="Kiefer C."/>
            <person name="Bergonzi S."/>
            <person name="Castaings L."/>
            <person name="Mateos J.L."/>
            <person name="Berns M.C."/>
            <person name="Bujdoso N."/>
            <person name="Piofczyk T."/>
            <person name="de Lorenzo L."/>
            <person name="Barrero-Sicilia C."/>
            <person name="Mateos I."/>
            <person name="Piednoel M."/>
            <person name="Hagmann J."/>
            <person name="Chen-Min-Tao R."/>
            <person name="Iglesias-Fernandez R."/>
            <person name="Schuster S.C."/>
            <person name="Alonso-Blanco C."/>
            <person name="Roudier F."/>
            <person name="Carbonero P."/>
            <person name="Paz-Ares J."/>
            <person name="Davis S.J."/>
            <person name="Pecinka A."/>
            <person name="Quesneville H."/>
            <person name="Colot V."/>
            <person name="Lysak M.A."/>
            <person name="Weigel D."/>
            <person name="Coupland G."/>
            <person name="Schneeberger K."/>
        </authorList>
    </citation>
    <scope>NUCLEOTIDE SEQUENCE [LARGE SCALE GENOMIC DNA]</scope>
    <source>
        <strain evidence="6">cv. Pajares</strain>
    </source>
</reference>
<accession>A0A087GNZ0</accession>
<dbReference type="InterPro" id="IPR000157">
    <property type="entry name" value="TIR_dom"/>
</dbReference>
<dbReference type="SUPFAM" id="SSF52058">
    <property type="entry name" value="L domain-like"/>
    <property type="match status" value="1"/>
</dbReference>
<dbReference type="GO" id="GO:0043531">
    <property type="term" value="F:ADP binding"/>
    <property type="evidence" value="ECO:0007669"/>
    <property type="project" value="InterPro"/>
</dbReference>
<dbReference type="InterPro" id="IPR042197">
    <property type="entry name" value="Apaf_helical"/>
</dbReference>
<sequence length="1376" mass="156200">MTDSEKAEPIVYISCIDEVRYSFVSHLSDALCRKGIDVFVDSDDQLSEEAKAVVERARVSLIVLPRNLEPTTACLGKLVRVLDCKRRIDQMVVPVLYGIGTFAGNWRRALQEISGLSQSHYSRKERTDSELVEEIARVCEKLLSMERIGISSKLMEIENMVCKSPLIRSVGIWGMPGIGKTVLAKAAFDQFSGQFDAYCFIKDYDQAIREKSLNRLLEEKFLIEKPGAGRSTIPKQSLLRKKLNNKRVLVVLDDVRNPLLAESFLGGTNWFGPKSLIIITTRDKQVLRLCRVNQIYEVQGLNEEEALQLFSLRASIHDMPEQDRSEMSRKVIEYANGNPLALDIYGRELKGKIKPLEVETAFIKIKQLLVDAFKSSYGTLSDNEKNIFLDIACFFHGEPVHYVMQLLKGCGFFPHIGIDVLVEKCMVTVSENHVWMHNLIQDVGREIVNGETVKTERRSRLWEPSSIEYLLVDNEEKETGEPETTINHAQGTEEIQGMFLDTSNLSFDVKPTAFQNMLNLRLLKVYCSALGAHPVINLPKGIDSLPNELRLLHWEHYPLQSLPPTFDPVHLVEINMPYSQLQTLWDGTKKLETLRTIRLCHSKELVDIGDLSKAENLEVVDLQGCTKLQNSPDTGKLQKLRVVNLSGTEIKTFPEVSPNVEALYLQETHIKEISVVKRNGRDHVDISELEGLSDVLILEHVASLKKSSSSSQNLGKLICLDLKDCSHLQSLPDMVDFESLKVLDLSGCSRLKTIERFPRNLKELYLAVTAVRELPQLPQTLKLLNAHGCVSLEWILHLDPDRIPMHYTFSNCFHLSRQVVNVFLVKALANVKCMAKDCHQELNKAFAFSFSAPSHAETYAKFDLQQGSSVMTQLNTSWKSMLLGFAMLVEVAFPEEDYSFATATGFSINCVCRWKNKEGRSYRIESNLLCWGPGKAVKKDHMFAFCDVNMRPSTDEGSDPDIWADLVVFEFFLVDNEKKLLDDSYKVKRCGVSAIDAKTGNKSLESISPVLSLAPMEVYGNKVEVLRGRYDGLHEIEKDLFLYIACLFNDEDLGLVAPLIANTDLEVSSGLKVLANKSLIGVSSNGEIVMHCLLRKMGKEIFHAKSMPTRSLTRDFYQKEMDNEIIHSENLVPTNDKSDQDSICSIVPEVKKVLPNISRGINGENDDDFSAGSKFTITTYAPNEGAVAVLAPSYEFKLWEWDLRRPNGNVFIINARDLSIEWSENPDHWTWLPLHNEYTKETDEAAFLRKASWLDVAGRFDTRYLTPMTRYEVVFIVKLDYTTLAWEPLVKLDIAMLAWETPVKLYLVLHGNRKKRLERTVDMVDYMSNQWVEILVGEFTTSRKNIGEISFAMYEHQCQRWKSGLFVKGVVIRPKY</sequence>
<dbReference type="SUPFAM" id="SSF52540">
    <property type="entry name" value="P-loop containing nucleoside triphosphate hydrolases"/>
    <property type="match status" value="1"/>
</dbReference>
<evidence type="ECO:0000259" key="4">
    <source>
        <dbReference type="PROSITE" id="PS50104"/>
    </source>
</evidence>
<evidence type="ECO:0000256" key="3">
    <source>
        <dbReference type="ARBA" id="ARBA00022821"/>
    </source>
</evidence>
<dbReference type="InterPro" id="IPR032675">
    <property type="entry name" value="LRR_dom_sf"/>
</dbReference>
<keyword evidence="6" id="KW-1185">Reference proteome</keyword>
<dbReference type="InterPro" id="IPR011713">
    <property type="entry name" value="Leu-rich_rpt_3"/>
</dbReference>
<feature type="domain" description="TIR" evidence="4">
    <location>
        <begin position="5"/>
        <end position="143"/>
    </location>
</feature>
<dbReference type="PANTHER" id="PTHR11017:SF479">
    <property type="entry name" value="DISEASE RESISTANCE PROTEIN (TIR-NBS-LRR CLASS) FAMILY"/>
    <property type="match status" value="1"/>
</dbReference>
<protein>
    <recommendedName>
        <fullName evidence="4">TIR domain-containing protein</fullName>
    </recommendedName>
</protein>
<evidence type="ECO:0000313" key="5">
    <source>
        <dbReference type="EMBL" id="KFK31592.1"/>
    </source>
</evidence>
<gene>
    <name evidence="5" type="ordered locus">AALP_Aa6g132500</name>
</gene>
<dbReference type="Gene3D" id="1.10.8.430">
    <property type="entry name" value="Helical domain of apoptotic protease-activating factors"/>
    <property type="match status" value="1"/>
</dbReference>
<keyword evidence="2" id="KW-0677">Repeat</keyword>
<dbReference type="SUPFAM" id="SSF52200">
    <property type="entry name" value="Toll/Interleukin receptor TIR domain"/>
    <property type="match status" value="1"/>
</dbReference>
<dbReference type="Gene3D" id="3.40.50.300">
    <property type="entry name" value="P-loop containing nucleotide triphosphate hydrolases"/>
    <property type="match status" value="1"/>
</dbReference>
<dbReference type="Proteomes" id="UP000029120">
    <property type="component" value="Chromosome 6"/>
</dbReference>
<organism evidence="5 6">
    <name type="scientific">Arabis alpina</name>
    <name type="common">Alpine rock-cress</name>
    <dbReference type="NCBI Taxonomy" id="50452"/>
    <lineage>
        <taxon>Eukaryota</taxon>
        <taxon>Viridiplantae</taxon>
        <taxon>Streptophyta</taxon>
        <taxon>Embryophyta</taxon>
        <taxon>Tracheophyta</taxon>
        <taxon>Spermatophyta</taxon>
        <taxon>Magnoliopsida</taxon>
        <taxon>eudicotyledons</taxon>
        <taxon>Gunneridae</taxon>
        <taxon>Pentapetalae</taxon>
        <taxon>rosids</taxon>
        <taxon>malvids</taxon>
        <taxon>Brassicales</taxon>
        <taxon>Brassicaceae</taxon>
        <taxon>Arabideae</taxon>
        <taxon>Arabis</taxon>
    </lineage>
</organism>
<dbReference type="InterPro" id="IPR058192">
    <property type="entry name" value="WHD_ROQ1-like"/>
</dbReference>
<dbReference type="Gene3D" id="3.80.10.10">
    <property type="entry name" value="Ribonuclease Inhibitor"/>
    <property type="match status" value="2"/>
</dbReference>
<dbReference type="InterPro" id="IPR027417">
    <property type="entry name" value="P-loop_NTPase"/>
</dbReference>
<dbReference type="InterPro" id="IPR002182">
    <property type="entry name" value="NB-ARC"/>
</dbReference>
<evidence type="ECO:0000256" key="2">
    <source>
        <dbReference type="ARBA" id="ARBA00022737"/>
    </source>
</evidence>
<keyword evidence="1" id="KW-0433">Leucine-rich repeat</keyword>
<dbReference type="GO" id="GO:0007165">
    <property type="term" value="P:signal transduction"/>
    <property type="evidence" value="ECO:0007669"/>
    <property type="project" value="InterPro"/>
</dbReference>
<evidence type="ECO:0000256" key="1">
    <source>
        <dbReference type="ARBA" id="ARBA00022614"/>
    </source>
</evidence>
<keyword evidence="3" id="KW-0611">Plant defense</keyword>
<dbReference type="OrthoDB" id="1066808at2759"/>
<dbReference type="Pfam" id="PF14299">
    <property type="entry name" value="PP2"/>
    <property type="match status" value="1"/>
</dbReference>
<dbReference type="EMBL" id="CM002874">
    <property type="protein sequence ID" value="KFK31592.1"/>
    <property type="molecule type" value="Genomic_DNA"/>
</dbReference>
<dbReference type="PROSITE" id="PS50104">
    <property type="entry name" value="TIR"/>
    <property type="match status" value="1"/>
</dbReference>
<dbReference type="InterPro" id="IPR025886">
    <property type="entry name" value="PP2-like"/>
</dbReference>
<dbReference type="InterPro" id="IPR044974">
    <property type="entry name" value="Disease_R_plants"/>
</dbReference>
<dbReference type="Gramene" id="KFK31592">
    <property type="protein sequence ID" value="KFK31592"/>
    <property type="gene ID" value="AALP_AA6G132500"/>
</dbReference>
<name>A0A087GNZ0_ARAAL</name>
<dbReference type="InterPro" id="IPR036390">
    <property type="entry name" value="WH_DNA-bd_sf"/>
</dbReference>
<dbReference type="Pfam" id="PF00931">
    <property type="entry name" value="NB-ARC"/>
    <property type="match status" value="1"/>
</dbReference>
<dbReference type="InterPro" id="IPR035897">
    <property type="entry name" value="Toll_tir_struct_dom_sf"/>
</dbReference>
<evidence type="ECO:0000313" key="6">
    <source>
        <dbReference type="Proteomes" id="UP000029120"/>
    </source>
</evidence>
<proteinExistence type="predicted"/>
<dbReference type="eggNOG" id="ENOG502SI7S">
    <property type="taxonomic scope" value="Eukaryota"/>
</dbReference>